<evidence type="ECO:0000313" key="2">
    <source>
        <dbReference type="EMBL" id="MBP0483976.1"/>
    </source>
</evidence>
<dbReference type="EMBL" id="JAGISH010000009">
    <property type="protein sequence ID" value="MBP0483976.1"/>
    <property type="molecule type" value="Genomic_DNA"/>
</dbReference>
<protein>
    <submittedName>
        <fullName evidence="2">Helix-turn-helix transcriptional regulator</fullName>
    </submittedName>
</protein>
<name>A0A940MSG0_9RHOB</name>
<sequence length="111" mass="12628">MTEIDWERRRRNLRIMMAAAGTNPTRLARDAGLAPNTVSQFTNGSKGFLSEKTLAKILPLIDLTEVSDLDTDNPLADPRVEIRRLIDQVPEERLGLLLEVLRTEFPKTKRE</sequence>
<dbReference type="InterPro" id="IPR010982">
    <property type="entry name" value="Lambda_DNA-bd_dom_sf"/>
</dbReference>
<evidence type="ECO:0000313" key="3">
    <source>
        <dbReference type="Proteomes" id="UP000675940"/>
    </source>
</evidence>
<organism evidence="2 3">
    <name type="scientific">Sagittula salina</name>
    <dbReference type="NCBI Taxonomy" id="2820268"/>
    <lineage>
        <taxon>Bacteria</taxon>
        <taxon>Pseudomonadati</taxon>
        <taxon>Pseudomonadota</taxon>
        <taxon>Alphaproteobacteria</taxon>
        <taxon>Rhodobacterales</taxon>
        <taxon>Roseobacteraceae</taxon>
        <taxon>Sagittula</taxon>
    </lineage>
</organism>
<dbReference type="Proteomes" id="UP000675940">
    <property type="component" value="Unassembled WGS sequence"/>
</dbReference>
<dbReference type="InterPro" id="IPR001387">
    <property type="entry name" value="Cro/C1-type_HTH"/>
</dbReference>
<keyword evidence="3" id="KW-1185">Reference proteome</keyword>
<proteinExistence type="predicted"/>
<gene>
    <name evidence="2" type="ORF">J5474_15960</name>
</gene>
<feature type="domain" description="HTH cro/C1-type" evidence="1">
    <location>
        <begin position="12"/>
        <end position="69"/>
    </location>
</feature>
<dbReference type="AlphaFoldDB" id="A0A940MSG0"/>
<reference evidence="2" key="1">
    <citation type="submission" date="2021-03" db="EMBL/GenBank/DDBJ databases">
        <title>Sagittula salina sp. nov. strain M10.9X isolated from the marine waste.</title>
        <authorList>
            <person name="Satari L."/>
            <person name="Molina-Menor E."/>
            <person name="Vidal-Verdu A."/>
            <person name="Pascual J."/>
            <person name="Pereto J."/>
            <person name="Porcar M."/>
        </authorList>
    </citation>
    <scope>NUCLEOTIDE SEQUENCE</scope>
    <source>
        <strain evidence="2">M10.9X</strain>
    </source>
</reference>
<dbReference type="Pfam" id="PF13443">
    <property type="entry name" value="HTH_26"/>
    <property type="match status" value="1"/>
</dbReference>
<accession>A0A940MSG0</accession>
<dbReference type="GO" id="GO:0003677">
    <property type="term" value="F:DNA binding"/>
    <property type="evidence" value="ECO:0007669"/>
    <property type="project" value="InterPro"/>
</dbReference>
<dbReference type="SUPFAM" id="SSF47413">
    <property type="entry name" value="lambda repressor-like DNA-binding domains"/>
    <property type="match status" value="1"/>
</dbReference>
<evidence type="ECO:0000259" key="1">
    <source>
        <dbReference type="Pfam" id="PF13443"/>
    </source>
</evidence>
<dbReference type="RefSeq" id="WP_209361926.1">
    <property type="nucleotide sequence ID" value="NZ_JAGISH010000009.1"/>
</dbReference>
<comment type="caution">
    <text evidence="2">The sequence shown here is derived from an EMBL/GenBank/DDBJ whole genome shotgun (WGS) entry which is preliminary data.</text>
</comment>
<dbReference type="Gene3D" id="1.10.260.40">
    <property type="entry name" value="lambda repressor-like DNA-binding domains"/>
    <property type="match status" value="1"/>
</dbReference>